<accession>A0ABN7VAT2</accession>
<protein>
    <submittedName>
        <fullName evidence="2">17258_t:CDS:1</fullName>
    </submittedName>
</protein>
<name>A0ABN7VAT2_GIGMA</name>
<evidence type="ECO:0000313" key="3">
    <source>
        <dbReference type="Proteomes" id="UP000789901"/>
    </source>
</evidence>
<organism evidence="2 3">
    <name type="scientific">Gigaspora margarita</name>
    <dbReference type="NCBI Taxonomy" id="4874"/>
    <lineage>
        <taxon>Eukaryota</taxon>
        <taxon>Fungi</taxon>
        <taxon>Fungi incertae sedis</taxon>
        <taxon>Mucoromycota</taxon>
        <taxon>Glomeromycotina</taxon>
        <taxon>Glomeromycetes</taxon>
        <taxon>Diversisporales</taxon>
        <taxon>Gigasporaceae</taxon>
        <taxon>Gigaspora</taxon>
    </lineage>
</organism>
<comment type="caution">
    <text evidence="2">The sequence shown here is derived from an EMBL/GenBank/DDBJ whole genome shotgun (WGS) entry which is preliminary data.</text>
</comment>
<proteinExistence type="predicted"/>
<reference evidence="2 3" key="1">
    <citation type="submission" date="2021-06" db="EMBL/GenBank/DDBJ databases">
        <authorList>
            <person name="Kallberg Y."/>
            <person name="Tangrot J."/>
            <person name="Rosling A."/>
        </authorList>
    </citation>
    <scope>NUCLEOTIDE SEQUENCE [LARGE SCALE GENOMIC DNA]</scope>
    <source>
        <strain evidence="2 3">120-4 pot B 10/14</strain>
    </source>
</reference>
<feature type="region of interest" description="Disordered" evidence="1">
    <location>
        <begin position="1"/>
        <end position="61"/>
    </location>
</feature>
<keyword evidence="3" id="KW-1185">Reference proteome</keyword>
<evidence type="ECO:0000256" key="1">
    <source>
        <dbReference type="SAM" id="MobiDB-lite"/>
    </source>
</evidence>
<dbReference type="EMBL" id="CAJVQB010011928">
    <property type="protein sequence ID" value="CAG8751500.1"/>
    <property type="molecule type" value="Genomic_DNA"/>
</dbReference>
<dbReference type="Proteomes" id="UP000789901">
    <property type="component" value="Unassembled WGS sequence"/>
</dbReference>
<sequence length="96" mass="10917">MAPMKNEQSVDFEKISARISPLQIDDSKDDSESTRVNKQSSEIHEDNNYQEQSNDSLPSEKNKIIKKEGLIKYLCKKKEKTQIQHTSSSIANSDST</sequence>
<feature type="compositionally biased region" description="Basic and acidic residues" evidence="1">
    <location>
        <begin position="30"/>
        <end position="47"/>
    </location>
</feature>
<gene>
    <name evidence="2" type="ORF">GMARGA_LOCUS16440</name>
</gene>
<evidence type="ECO:0000313" key="2">
    <source>
        <dbReference type="EMBL" id="CAG8751500.1"/>
    </source>
</evidence>